<dbReference type="Pfam" id="PF13927">
    <property type="entry name" value="Ig_3"/>
    <property type="match status" value="1"/>
</dbReference>
<dbReference type="InterPro" id="IPR001368">
    <property type="entry name" value="TNFR/NGFR_Cys_rich_reg"/>
</dbReference>
<dbReference type="PANTHER" id="PTHR11640:SF31">
    <property type="entry name" value="IRREGULAR CHIASM C-ROUGHEST PROTEIN-RELATED"/>
    <property type="match status" value="1"/>
</dbReference>
<name>A0A4S2KYA6_OPIFE</name>
<dbReference type="SUPFAM" id="SSF48726">
    <property type="entry name" value="Immunoglobulin"/>
    <property type="match status" value="7"/>
</dbReference>
<feature type="domain" description="Ig-like" evidence="13">
    <location>
        <begin position="526"/>
        <end position="615"/>
    </location>
</feature>
<dbReference type="InterPro" id="IPR000742">
    <property type="entry name" value="EGF"/>
</dbReference>
<dbReference type="Gene3D" id="2.60.40.10">
    <property type="entry name" value="Immunoglobulins"/>
    <property type="match status" value="5"/>
</dbReference>
<dbReference type="GO" id="GO:0005886">
    <property type="term" value="C:plasma membrane"/>
    <property type="evidence" value="ECO:0007669"/>
    <property type="project" value="TreeGrafter"/>
</dbReference>
<dbReference type="GO" id="GO:0030154">
    <property type="term" value="P:cell differentiation"/>
    <property type="evidence" value="ECO:0007669"/>
    <property type="project" value="UniProtKB-ARBA"/>
</dbReference>
<dbReference type="InterPro" id="IPR036055">
    <property type="entry name" value="LDL_receptor-like_sf"/>
</dbReference>
<dbReference type="InterPro" id="IPR007110">
    <property type="entry name" value="Ig-like_dom"/>
</dbReference>
<evidence type="ECO:0000259" key="13">
    <source>
        <dbReference type="PROSITE" id="PS50835"/>
    </source>
</evidence>
<dbReference type="PROSITE" id="PS50068">
    <property type="entry name" value="LDLRA_2"/>
    <property type="match status" value="3"/>
</dbReference>
<dbReference type="GO" id="GO:0050839">
    <property type="term" value="F:cell adhesion molecule binding"/>
    <property type="evidence" value="ECO:0007669"/>
    <property type="project" value="TreeGrafter"/>
</dbReference>
<dbReference type="InterPro" id="IPR013783">
    <property type="entry name" value="Ig-like_fold"/>
</dbReference>
<proteinExistence type="predicted"/>
<evidence type="ECO:0000256" key="4">
    <source>
        <dbReference type="ARBA" id="ARBA00023136"/>
    </source>
</evidence>
<dbReference type="SMART" id="SM00408">
    <property type="entry name" value="IGc2"/>
    <property type="match status" value="5"/>
</dbReference>
<dbReference type="SMART" id="SM00409">
    <property type="entry name" value="IG"/>
    <property type="match status" value="20"/>
</dbReference>
<evidence type="ECO:0000256" key="6">
    <source>
        <dbReference type="ARBA" id="ARBA00023180"/>
    </source>
</evidence>
<feature type="domain" description="Ig-like" evidence="13">
    <location>
        <begin position="6691"/>
        <end position="6790"/>
    </location>
</feature>
<feature type="disulfide bond" evidence="9">
    <location>
        <begin position="778"/>
        <end position="793"/>
    </location>
</feature>
<dbReference type="InterPro" id="IPR002172">
    <property type="entry name" value="LDrepeatLR_classA_rpt"/>
</dbReference>
<dbReference type="InterPro" id="IPR002049">
    <property type="entry name" value="LE_dom"/>
</dbReference>
<organism evidence="15 16">
    <name type="scientific">Opisthorchis felineus</name>
    <dbReference type="NCBI Taxonomy" id="147828"/>
    <lineage>
        <taxon>Eukaryota</taxon>
        <taxon>Metazoa</taxon>
        <taxon>Spiralia</taxon>
        <taxon>Lophotrochozoa</taxon>
        <taxon>Platyhelminthes</taxon>
        <taxon>Trematoda</taxon>
        <taxon>Digenea</taxon>
        <taxon>Opisthorchiida</taxon>
        <taxon>Opisthorchiata</taxon>
        <taxon>Opisthorchiidae</taxon>
        <taxon>Opisthorchis</taxon>
    </lineage>
</organism>
<dbReference type="InterPro" id="IPR036179">
    <property type="entry name" value="Ig-like_dom_sf"/>
</dbReference>
<keyword evidence="3" id="KW-0677">Repeat</keyword>
<evidence type="ECO:0000256" key="7">
    <source>
        <dbReference type="ARBA" id="ARBA00023292"/>
    </source>
</evidence>
<comment type="caution">
    <text evidence="15">The sequence shown here is derived from an EMBL/GenBank/DDBJ whole genome shotgun (WGS) entry which is preliminary data.</text>
</comment>
<feature type="domain" description="Ig-like" evidence="13">
    <location>
        <begin position="3636"/>
        <end position="3754"/>
    </location>
</feature>
<dbReference type="PROSITE" id="PS00022">
    <property type="entry name" value="EGF_1"/>
    <property type="match status" value="1"/>
</dbReference>
<dbReference type="SUPFAM" id="SSF57424">
    <property type="entry name" value="LDL receptor-like module"/>
    <property type="match status" value="3"/>
</dbReference>
<dbReference type="PANTHER" id="PTHR11640">
    <property type="entry name" value="NEPHRIN"/>
    <property type="match status" value="1"/>
</dbReference>
<evidence type="ECO:0000256" key="8">
    <source>
        <dbReference type="ARBA" id="ARBA00023319"/>
    </source>
</evidence>
<dbReference type="PROSITE" id="PS50050">
    <property type="entry name" value="TNFR_NGFR_2"/>
    <property type="match status" value="1"/>
</dbReference>
<keyword evidence="2" id="KW-0732">Signal</keyword>
<evidence type="ECO:0000313" key="16">
    <source>
        <dbReference type="Proteomes" id="UP000308267"/>
    </source>
</evidence>
<dbReference type="InterPro" id="IPR003599">
    <property type="entry name" value="Ig_sub"/>
</dbReference>
<evidence type="ECO:0000256" key="2">
    <source>
        <dbReference type="ARBA" id="ARBA00022729"/>
    </source>
</evidence>
<evidence type="ECO:0000256" key="9">
    <source>
        <dbReference type="PROSITE-ProRule" id="PRU00124"/>
    </source>
</evidence>
<comment type="subcellular location">
    <subcellularLocation>
        <location evidence="1">Membrane</location>
        <topology evidence="1">Single-pass type I membrane protein</topology>
    </subcellularLocation>
</comment>
<evidence type="ECO:0000256" key="10">
    <source>
        <dbReference type="PROSITE-ProRule" id="PRU00206"/>
    </source>
</evidence>
<feature type="domain" description="Ig-like" evidence="13">
    <location>
        <begin position="2268"/>
        <end position="2355"/>
    </location>
</feature>
<feature type="domain" description="Ig-like" evidence="13">
    <location>
        <begin position="4080"/>
        <end position="4177"/>
    </location>
</feature>
<feature type="domain" description="Ig-like" evidence="13">
    <location>
        <begin position="6475"/>
        <end position="6570"/>
    </location>
</feature>
<feature type="domain" description="Ig-like" evidence="13">
    <location>
        <begin position="2482"/>
        <end position="2592"/>
    </location>
</feature>
<feature type="repeat" description="TNFR-Cys" evidence="10">
    <location>
        <begin position="1231"/>
        <end position="1277"/>
    </location>
</feature>
<dbReference type="SMART" id="SM00180">
    <property type="entry name" value="EGF_Lam"/>
    <property type="match status" value="2"/>
</dbReference>
<keyword evidence="8" id="KW-0393">Immunoglobulin domain</keyword>
<dbReference type="GO" id="GO:0098609">
    <property type="term" value="P:cell-cell adhesion"/>
    <property type="evidence" value="ECO:0007669"/>
    <property type="project" value="TreeGrafter"/>
</dbReference>
<dbReference type="Gene3D" id="4.10.400.10">
    <property type="entry name" value="Low-density Lipoprotein Receptor"/>
    <property type="match status" value="3"/>
</dbReference>
<feature type="domain" description="Ig-like" evidence="13">
    <location>
        <begin position="2610"/>
        <end position="2700"/>
    </location>
</feature>
<accession>A0A4S2KYA6</accession>
<feature type="domain" description="Laminin IV type A" evidence="14">
    <location>
        <begin position="980"/>
        <end position="1173"/>
    </location>
</feature>
<dbReference type="STRING" id="147828.A0A4S2KYA6"/>
<keyword evidence="6" id="KW-0325">Glycoprotein</keyword>
<protein>
    <recommendedName>
        <fullName evidence="17">Basement membrane-specific heparan sulfate proteoglycan core protein</fullName>
    </recommendedName>
</protein>
<evidence type="ECO:0000313" key="15">
    <source>
        <dbReference type="EMBL" id="TGZ55302.1"/>
    </source>
</evidence>
<feature type="domain" description="Ig-like" evidence="13">
    <location>
        <begin position="2712"/>
        <end position="2828"/>
    </location>
</feature>
<dbReference type="InterPro" id="IPR000034">
    <property type="entry name" value="Laminin_IV"/>
</dbReference>
<dbReference type="Pfam" id="PF00057">
    <property type="entry name" value="Ldl_recept_a"/>
    <property type="match status" value="1"/>
</dbReference>
<evidence type="ECO:0008006" key="17">
    <source>
        <dbReference type="Google" id="ProtNLM"/>
    </source>
</evidence>
<keyword evidence="5 9" id="KW-1015">Disulfide bond</keyword>
<gene>
    <name evidence="15" type="ORF">CRM22_010460</name>
</gene>
<sequence length="6818" mass="756703">MSLCSTSMPRSHPALKQPKTVLVAAWVLCTTVIIVGHCSPPRRYEYCSNPEVNAQSVHLTCPTNYLEVGDSISYYQQNQWEQSPRLFRTVLITVGTKAEFTQLTVQPWSENSTIYCEVQRNISGIPQVVSRTDFRLGNTAGFRNFIYEPSQIGQIYGDLGQPLELSCPLSGASHSSVEWYRLPGYRIVDANGPTLRIDRLKEDDLGAYYCAPAGQSTENVLSKPVKLLHVKAEGHTIVFKRPLVSTTFSGFRRYYCADVPNELRPVTWEQPLGTVLLNFFQSSIVIKQTSKPKENVDMWCHYNTYEREESPSDLTKTRVRRPRQNADQLPLIKLFPRASKETLDVRLGCKWIGSIPEGQAVMYRWRNNIDDTEQTGEEIMTTLEDYSTTELSAKRTLTCQVESEQTGEIFGSAEVTLAPVSVRTVGTVDIQRGSQRIFSFEAGDAAQVVCDLDKEYSENTQEMIWTFNDGPLREHVERTDRLQTSLIVIRNLTAEDEGVYSCGQKQKIAQVLFLQTPVELDLELQPDSDTRWANSDEDTEFRCHLKGRGDGNNFISWYFLPSEDSIERHLPQGVSIGRPAATPSTSFLTIKNVQKYHEGEFLCRSFGMERRARLNVKLRALSVNPEEVDARPGTSARFLCELSVVPGLDGGKLFWMRTDRRDLKPGKEEVIGSTGGRTLLIVKSLSWEDNSTTYECSDGVNSVTARIFVRDDCPPGYRACNSRGCVESWRFCDGKQDCEDGSDELLSKCDECSPNEYVCRMLDGKKPLRKCYLQYWHCDGDDDCGNNFDEANCPLPSEYDKCNGTHFACPGQSKLISRSFVCDGVADCEADGADEHECSDPVIIEPSGETHLFGIQSKNLTLTCAVYGHPPPAINWRFNWGGLRDDVTYVMNTTVVDCNKVISQLTLTNMEPQASGLYTCEAVSKRRSMAPDIAVNVAKGGMCTVPFFNDGATFADECLRCYCSGVTDKCQSAKGYVKSPVNKMWKLTGTTSVIVLYNDDIGEATTDGLQITDNLVRYTNYPEDEAYLEGEFGLQGPWVTSYSYNMKVKIRQYGPFTNFFPGALVALHGKEKTIYWCPHPNQILLNTAEDGYENELSIKLNERDRWFEDRKCSRRLSSLDGRSAFMNILRDVQTIGIRVRNFEDQTSTEVQDVQLEYVTPSGRTDAWVTEVEQCDCPVGYEGLSCESCALGYQPDPDEPGKCQPRCVCDKCDAQGNCINCPGNRVGPRCQHCQTGFYRPERSTMDEDCVPCEKCAAAPAHVVKECAGSTLPEQHYLCKCEVREDGKLVDPDCDQCVLAEEQGIPPPPEAKCEEQPERLECNTEGTQSVLGNGDCVCKENYDGPRCDQCKPGFIKYKNSCLECYCAGQSPSCQLSKEHVFWNVTMEDPAGMTFDFWLARRSIHGGLERVEDAVTEQPRLERTPTELIVRTPVLERGIIHLAVQIKPPPVDSPTTNDIPIYRYLYGGQMFFRLDAVNLDLSKLKAEEARVVVELESERYGRVWTQAVYNKALQTYEVQFDENWWPGGWKLGTPIEGHGQFQGLTRGQLLRVLATTSSISIVTSSGLSKGLAGMKISGLSIQLAQSVNQRPTPGGVDPNTLPPAPVEVCDCPMPSSPDERELSPSCEGCKDTSLRTVIRMNPYGPDFVCSTLLGSKFDGCPSGQFKYNVYTGERYDSCQLGLTIDTRQRVIVVTKGDPVRLVCESTSHRGGIGVHEWIPPVSSARTANESRRRIIHTPSLAIRALPSDAESHRSEAIFEIENANKQDEGEYRCRATVIGTMAELPIYLIVREPDEPMPPAIVDAEDPLNSKFWISVPPGAKAPSAVSYTLESDPTDDSVTRATIKMRDPADLENHQLVWLSPNGSQIVTKLERMDLFRGEAQFLLHVPHAQLEAQPEDVQGYFVGKNPASNPFWTPIGRPKVMESAKDRVKSNDITAPPSTVEIPFMQPETLRVLKKPGKSKIRVDWKRLSDIPDKPEPSDVIPSRFPEGMIQDGNDLVIWAAAEQHEGVYEGVVYRDDDGKELKRFNVTIRVQPLNPGKTTHLAPGTAADLPQPTDDDVTTPVWDFVVQGFTPEAEYCEEPKWMLIDYQKKTVTDVTHKVQRLSPSSFRVEYPLTSGIYLRFQCTPVPWSKLFGEIKYNITSDDPRIVFETYYENPNSTFPTRLVCYDLNPSRPSDVEIASDAMGPDKLKEALVTSPLGREQDPHGLSKVKVELDWQRIGNFDPFSDSGGYTCFVNNTEASGTRTVQIPDEKVPVKVPEDPFSRIYIYSPDTFVSQEVDGRSSVEVTEGDRLRLYCHYDARPASDFLGWGSDSSEVNANMRFTHRPYSSLVEIGEANLDLDGKTVSCKTVDKEKVVELKVISKTERAYEVKVTSEYMVGDRIIGTTGGDLDLQCEVKQVRGVPVAIQRIDWFVQYPNGRRHAVSKSKLAQNVQLEDNGSKLRFSGLTKRSTGAQIFCVARPVDATSALQAYHPSPSVELWIRSPKLLAEIQPLARPGVVVGPEAGTIRLYCTATDKWHNRTVENVQISWETEVRPEYIPDGGELKIRPSPHDIPWLLKQEIHNSLVVGGLRRPPEWIGRFRCTVTDPLSNVSTSSDWAVLEVLAGDVASRTPKLRIIAESRPSFPFYPTRAECVDENKEYPSEVSWIRNEDAMVPENVEQKPSSATIIWKVNGIEEFDPRKHGGIYTCKAVNPYSSAYKQIQFPLDVMPKEPIPAADHKLLITSSTHEILRDTDEIPYTRVIQGQPFELLCVFYGHPPPAGGLQWTVKRTGTATDGLSRMLMQGLQVKSGRLYWAQLSASSFDAKGKHTGLYQCAALDSTGNVVQQTQVRVEMYKVNVKVKELTDSGVIEREEGSDGVITCSAYDGYLNFILPDATYTWEVEKYTGERVHPNMLANTVVITENRIEYTGLSREASNFRAKCVAFNQTARYYSTPFGFRVHRVSGEPAKRPTDIEPGNTRWIEEDGKQPIKMIITGLHTGTGHASLSEGDNANLTCVVVDAFTNKTFDADEFYLGWRILGTRGEPVAPGQLASGAVETRLSSSGDATYLLIEGARRSPNLPEPSAFIECLATRRSEAVTYYSKPIEYVVHDKETPDFKGEQEKRDERNRIVVKVTGLDDRGILSASEGSLKTLECMATYGVDGPIEIPNAEYSWEFTRLDGTPVDTGSLMQPNLGSLELEGNKVILKGLRQTSAIKGRCTVRVTGKAVEDQPAREEVYHSPYFRFDVTDDSGLGVRDYTSPTVPATADDETTGVIVEVSGLDEKGHLTSLPGASAQLKCRVLNSTTKEPITDQAEFDVNYGWEFQQIDGQTAGSGQVAGRIQIDSNSGEMQVTDLRAQSETQPTKSRCVVELIPKDRSAIPVGDTVKGTRVASPFFLINVPPKEQAVPDDVDVPQNRYELTFEGLDEYGALYAEQGKEIKLKCVIRDVETDTLVESLGPGQAIGWQLPVYPSGFIGNPGDIFRETRTDRNELVLQGLRSDAIEGLRGRAWFFDGLTYYYSDYFPIVTPKTGSDGRVRVQVKEIGADDERKYICAAYDAKTGQRLDNVSYEWAFTTPSGERIWPAFYFDIVDSRGAELTLRPHGKRLSIPENLRDDGPFEGRCIVLYQKLAGSLTEPHRINVYQSEPFILIDPKRDYPTPLIPPDPLNADDRKIAVNVDGVERGLVIAKEGDTVTLTCQAVDVKTLLPVEGLSYRWEIQTRDGSSVSTTALAQKAVMVNGQEGNQLTVIELNLKSAGLRARCVVKNDTEAGVQPESLGPLAPGAEISSRFFEFHVTPKTPESKKYEYQGPEDYPIEGDRRKYTVWIDGLDDSGRLLAMEGQDSTLDVKLKDTVSGELKSIRDDPAVTNVGIETQFDNGQSAPFSQLADKISVHGRDGVIKLNGMRGPTEGPPVRFRVVVEREEVIAKPDGKGGVDLEKKRVRYGSDFVDVIPLKPGEPEPPVKPPEDFPMIYPVVDGLNKCGNLPLKEAGTAILMCRPNDTRIALDDLYYAWEIRHKLGQQMPPVNLVAQQVKQQGNRLYLNGMKEVKVPLVGRCLILSTKHKIAQYSSAYFLIGPHGVACDPDKPTVEPPAPGEPVTPEKEYPVRIRIKGLDERGQVNTIPGTDVHLTCTVLDENTNEPVENSDIGWEFLSDTGETLSFAMLARSYQVSDDSELKLMDLLPNRNALGRCVVTLEKRVTLSSPYFLFNVDDASIKVPDPVSPTQSDKRVLVEVAGLNKQQQLKVERVGDESTLRCQAIVVATSRPLLPVHGVRYGWEWRYLDEDPATTSTVAISVHTNSERLEVRGIQAPPGTHGRNVKGRCVVHVPANQVDDTLPENKYLVYGSEYFTVDVVKKPTVPVPDIIPIPGKPEDGIVVKVLNLDENGNLAGNEHDSVVVKCEVQNATTNQPLATEGKRAEYRAVYGWEFADATGRSIDSSLFADSVLADPHGNLRLRGLAGPTRGELPFKIRCDAVISKLPTAPGEPTGPAKSYKSEFFALAVTRADGTSTLDGKEEADISGRRIIVTVDGLRPDRTLTLLPWQDAELRCIAQDSKTGTTAQDVTYGWEFRRVSGRGLNMGLLATNVSQENDRLKLTKVKPLAQMEDPPQGRCVVHRGRQVYLSDYFAVKIGLTPKGEEIEGDGRVLVSVDGVDRKLKVVKVKADSEVNLTCKATSVETGIPVSNAQYSWDMRLVPEEGAPELGGTLGPFIESFLEQPNGHVTLRSAKTISGIGQAKLRCRVLYDKTWYSSPFYRLIPDSPDQPPYIPDPVVYPKYRVEVEGLDADGRLTGKVGDSPVLRCHAYDAGTGVETQTVNYYWDFTRTDDESVGSVDLVTGALRFSGNEVGLDGLVPIPGNVRGRCLVVDPGFDKWDASPYFSIYVPEPVEIVPDKKPRPAWPTEANTTDDRVTVSVSGLDDSGNLIGKVGEDATLTCNAVVKEGITATVLSYGWKFEDENGKPITNSYLAETVVESPSTGTLEMKNLKPSRTGLTEKMKGRCVVETAVTTRKISDGDRETKSKEKVVFSSKFFGISITEDGTPVIKPGGEDVQGSSIFVEVEGLAKDGSLRAETGDKTQLRCVAKYKDNGNHVPDVTYAWEIRDQVGALVPIDRVAEQVMRKQNTLELHHLRPTDKLPLQEQLFGRCVIYHSATLHMYASPYFHLDVRRPDYSSPTGPDDRVAVHVKGITEGGILVAEEGETITLECTALDKKENRVLESNEAIYQFQFAESVPDGAKLYGGHVADHIEQDLLDGGGIKITMTGIRSTWDGARCVVVVLPSEDRMQDIVHEYSSGYFYSGVRKRGEPPVQPDGAKKDADGFTRDPLVLVKVEGARPNHTIAATVGESVELRGYAIDVSTGKPIEGMHYSWELRTLDNVPLSSNQLSDSMATGVSFGDDGQSLRIKGYRPTGEGVKVRLIATASDKVKDQAKHGNKYASPFYIFETIESDKVIPPPPARTKYDPEQIQVFVEGLNPDGTLSRMEGESVSLSARVLDKQTGEIITDDFDLGWNAGTGPDGRPIPLNQLADSVTIENGELTLDGLRKTPPRSGGIRAMSTLRLGPDQLLNPEKYPDGVATVNSDVFVIHVKSPDDIPTDVPDKKEDPPFINWIPGPDPKDAVIVKVLHLDERGSVRSRPGEQISLTCAAYDAVTLQKIIPSSELTPIFSWELRNGSGGQLLDYGYLANGRVIVTQPGAAATDEDVSRLTLYNLRQIQDVDMNAVGRCVVRLRQQVYHSNYFPIYIDSGKRIEERTTPTSYWSQDGMVEVIVHGLDDDGKHTVKESSDVTLSCEARENGTGQLLRDDNVRYGWQLANPVTEDMKTPAVEKGRFSGPKLELTQISIPEAQGDRLILWGWCVVDVVPTDPEKEGAIKHYRSKPFQLIVDSKERVPDMKPHEVRIPDEFYIKISGIEEDGILKATEGGDVSLSCLAVETTSGMVHKSNRLVYGWEWRTLDGGLADVSKLGRSIESRDNELLITSVKPTDTIKGRCVVTDRQPFGDTTDEEKSKRAPRKYISEFFFVNFDASDPEKEKIADKFRPTDASDDAVIIRVDPSTDSKINLEAGSTITLKISAEEKDGTPVQPTEFGYELVDISGRITETGALARSVEFDSQSGQLTLTDIQYPTEPLKMRFHASIPPKAPTDGEEPSAPLIYRSPYHEIVIETKPGDSRPPWTDREVPVFDVSGTKYTVKVAGLDEDGNAAAGPNENLQLICSVYEQMDEVQLKPQAYTWQFLDGEGYPVNLGNLASQVEVEAGRNLKLTGYRKEAEELGISGRCAATISVPVPVTATPTPELPPTQSYTSPYFRFVKKKVEPTPPGVETTDEMISTLPPEEPETTPAPGEVTKTPAEPVGFLLKVDSPANPIYDIGGDNHTILARVQRPFELNCRAVFISGGDRASTGEQLPRLVWYYRQPEIPGDVPIPSQVFPVMPPRMETLVITAQENHKISIYSDAYSFRDDVAEFHCNAYMESGDVVAQKIVFVQKVAEKFNVRIFDEESRGRVYAFVGESKTLTCYVDEISTGERVEPESYQWEVSTGDANGEWIRGDHPRQPALAIKGWTSKQLVLDSLVLPKTATPTEASFEFRCIVHHNATFDTASRPFVMNLRNKPVIESIQIDREKPTEAVLAAVGVPKDEYDAAEDYQLSCKPKVIGAEASATWQKCADSQCDEAEDLHPIGDKLFFFANSTRYLDEGFFRCLVGLQLKEYNFRLTESRIVQIKRKSPPAIYNGDAITYTTSDEMSLQCTDESSSPESTIKWTFEPSGKVPAERKDPILLGKTYEYGRIYIFAIARGQLMTEHSGKYTCTATNPFGSSSGTIDVTVTEDLHRSARRSNHYRIRRLVGKRPEADQF</sequence>
<evidence type="ECO:0000259" key="14">
    <source>
        <dbReference type="PROSITE" id="PS51115"/>
    </source>
</evidence>
<dbReference type="Pfam" id="PF00052">
    <property type="entry name" value="Laminin_B"/>
    <property type="match status" value="1"/>
</dbReference>
<dbReference type="Proteomes" id="UP000308267">
    <property type="component" value="Unassembled WGS sequence"/>
</dbReference>
<dbReference type="PRINTS" id="PR00261">
    <property type="entry name" value="LDLRECEPTOR"/>
</dbReference>
<keyword evidence="4" id="KW-0472">Membrane</keyword>
<dbReference type="OrthoDB" id="6284657at2759"/>
<dbReference type="PROSITE" id="PS51115">
    <property type="entry name" value="LAMININ_IVA"/>
    <property type="match status" value="1"/>
</dbReference>
<evidence type="ECO:0000256" key="3">
    <source>
        <dbReference type="ARBA" id="ARBA00022737"/>
    </source>
</evidence>
<dbReference type="SMART" id="SM00192">
    <property type="entry name" value="LDLa"/>
    <property type="match status" value="3"/>
</dbReference>
<feature type="domain" description="Ig-like" evidence="13">
    <location>
        <begin position="619"/>
        <end position="696"/>
    </location>
</feature>
<reference evidence="15 16" key="1">
    <citation type="journal article" date="2019" name="BMC Genomics">
        <title>New insights from Opisthorchis felineus genome: update on genomics of the epidemiologically important liver flukes.</title>
        <authorList>
            <person name="Ershov N.I."/>
            <person name="Mordvinov V.A."/>
            <person name="Prokhortchouk E.B."/>
            <person name="Pakharukova M.Y."/>
            <person name="Gunbin K.V."/>
            <person name="Ustyantsev K."/>
            <person name="Genaev M.A."/>
            <person name="Blinov A.G."/>
            <person name="Mazur A."/>
            <person name="Boulygina E."/>
            <person name="Tsygankova S."/>
            <person name="Khrameeva E."/>
            <person name="Chekanov N."/>
            <person name="Fan G."/>
            <person name="Xiao A."/>
            <person name="Zhang H."/>
            <person name="Xu X."/>
            <person name="Yang H."/>
            <person name="Solovyev V."/>
            <person name="Lee S.M."/>
            <person name="Liu X."/>
            <person name="Afonnikov D.A."/>
            <person name="Skryabin K.G."/>
        </authorList>
    </citation>
    <scope>NUCLEOTIDE SEQUENCE [LARGE SCALE GENOMIC DNA]</scope>
    <source>
        <strain evidence="15">AK-0245</strain>
        <tissue evidence="15">Whole organism</tissue>
    </source>
</reference>
<feature type="domain" description="Ig-like" evidence="13">
    <location>
        <begin position="841"/>
        <end position="930"/>
    </location>
</feature>
<keyword evidence="16" id="KW-1185">Reference proteome</keyword>
<dbReference type="EMBL" id="SJOL01009849">
    <property type="protein sequence ID" value="TGZ55302.1"/>
    <property type="molecule type" value="Genomic_DNA"/>
</dbReference>
<keyword evidence="7" id="KW-0424">Laminin EGF-like domain</keyword>
<feature type="domain" description="Ig-like" evidence="13">
    <location>
        <begin position="2966"/>
        <end position="3076"/>
    </location>
</feature>
<feature type="domain" description="Ig-like" evidence="13">
    <location>
        <begin position="1690"/>
        <end position="1773"/>
    </location>
</feature>
<evidence type="ECO:0000256" key="5">
    <source>
        <dbReference type="ARBA" id="ARBA00023157"/>
    </source>
</evidence>
<evidence type="ECO:0000256" key="11">
    <source>
        <dbReference type="SAM" id="MobiDB-lite"/>
    </source>
</evidence>
<dbReference type="PROSITE" id="PS01248">
    <property type="entry name" value="EGF_LAM_1"/>
    <property type="match status" value="1"/>
</dbReference>
<feature type="disulfide bond" evidence="9">
    <location>
        <begin position="713"/>
        <end position="725"/>
    </location>
</feature>
<feature type="region of interest" description="Disordered" evidence="11">
    <location>
        <begin position="6284"/>
        <end position="6312"/>
    </location>
</feature>
<dbReference type="GO" id="GO:0005911">
    <property type="term" value="C:cell-cell junction"/>
    <property type="evidence" value="ECO:0007669"/>
    <property type="project" value="TreeGrafter"/>
</dbReference>
<feature type="domain" description="TNFR-Cys" evidence="12">
    <location>
        <begin position="1231"/>
        <end position="1277"/>
    </location>
</feature>
<feature type="disulfide bond" evidence="9">
    <location>
        <begin position="720"/>
        <end position="738"/>
    </location>
</feature>
<comment type="caution">
    <text evidence="9">Lacks conserved residue(s) required for the propagation of feature annotation.</text>
</comment>
<dbReference type="PROSITE" id="PS50835">
    <property type="entry name" value="IG_LIKE"/>
    <property type="match status" value="15"/>
</dbReference>
<evidence type="ECO:0000259" key="12">
    <source>
        <dbReference type="PROSITE" id="PS50050"/>
    </source>
</evidence>
<feature type="domain" description="Ig-like" evidence="13">
    <location>
        <begin position="419"/>
        <end position="502"/>
    </location>
</feature>
<evidence type="ECO:0000256" key="1">
    <source>
        <dbReference type="ARBA" id="ARBA00004479"/>
    </source>
</evidence>
<dbReference type="CDD" id="cd00112">
    <property type="entry name" value="LDLa"/>
    <property type="match status" value="3"/>
</dbReference>
<dbReference type="InterPro" id="IPR003598">
    <property type="entry name" value="Ig_sub2"/>
</dbReference>
<feature type="domain" description="Ig-like" evidence="13">
    <location>
        <begin position="126"/>
        <end position="222"/>
    </location>
</feature>
<dbReference type="CDD" id="cd00055">
    <property type="entry name" value="EGF_Lam"/>
    <property type="match status" value="3"/>
</dbReference>
<dbReference type="InterPro" id="IPR051275">
    <property type="entry name" value="Cell_adhesion_signaling"/>
</dbReference>